<dbReference type="PANTHER" id="PTHR28039">
    <property type="entry name" value="CHALCONE--FLAVONONE ISOMERASE 1-RELATED"/>
    <property type="match status" value="1"/>
</dbReference>
<protein>
    <recommendedName>
        <fullName evidence="7">Chalcone-flavonone isomerase family protein</fullName>
    </recommendedName>
</protein>
<dbReference type="OrthoDB" id="1903537at2759"/>
<comment type="similarity">
    <text evidence="2 7">Belongs to the chalcone isomerase family.</text>
</comment>
<keyword evidence="4" id="KW-0284">Flavonoid biosynthesis</keyword>
<accession>A0A6A2YZX4</accession>
<evidence type="ECO:0000256" key="5">
    <source>
        <dbReference type="ARBA" id="ARBA00025429"/>
    </source>
</evidence>
<feature type="domain" description="Chalcone isomerase" evidence="8">
    <location>
        <begin position="17"/>
        <end position="219"/>
    </location>
</feature>
<evidence type="ECO:0000256" key="1">
    <source>
        <dbReference type="ARBA" id="ARBA00004966"/>
    </source>
</evidence>
<proteinExistence type="inferred from homology"/>
<organism evidence="9 10">
    <name type="scientific">Hibiscus syriacus</name>
    <name type="common">Rose of Sharon</name>
    <dbReference type="NCBI Taxonomy" id="106335"/>
    <lineage>
        <taxon>Eukaryota</taxon>
        <taxon>Viridiplantae</taxon>
        <taxon>Streptophyta</taxon>
        <taxon>Embryophyta</taxon>
        <taxon>Tracheophyta</taxon>
        <taxon>Spermatophyta</taxon>
        <taxon>Magnoliopsida</taxon>
        <taxon>eudicotyledons</taxon>
        <taxon>Gunneridae</taxon>
        <taxon>Pentapetalae</taxon>
        <taxon>rosids</taxon>
        <taxon>malvids</taxon>
        <taxon>Malvales</taxon>
        <taxon>Malvaceae</taxon>
        <taxon>Malvoideae</taxon>
        <taxon>Hibiscus</taxon>
    </lineage>
</organism>
<dbReference type="InterPro" id="IPR044164">
    <property type="entry name" value="CFI"/>
</dbReference>
<evidence type="ECO:0000259" key="8">
    <source>
        <dbReference type="Pfam" id="PF02431"/>
    </source>
</evidence>
<dbReference type="Gene3D" id="3.50.70.10">
    <property type="match status" value="1"/>
</dbReference>
<dbReference type="EMBL" id="VEPZ02001236">
    <property type="protein sequence ID" value="KAE8684897.1"/>
    <property type="molecule type" value="Genomic_DNA"/>
</dbReference>
<comment type="function">
    <text evidence="5">Catalyzes the intramolecular cyclization of bicyclic chalcones into tricyclic (S)-flavanones. Responsible for the isomerization of 4,2',4',6'-tetrahydroxychalcone (also termed chalcone) into naringenin.</text>
</comment>
<dbReference type="SUPFAM" id="SSF54626">
    <property type="entry name" value="Chalcone isomerase"/>
    <property type="match status" value="1"/>
</dbReference>
<dbReference type="Proteomes" id="UP000436088">
    <property type="component" value="Unassembled WGS sequence"/>
</dbReference>
<dbReference type="InterPro" id="IPR036298">
    <property type="entry name" value="Chalcone_isomerase_sf"/>
</dbReference>
<evidence type="ECO:0000256" key="2">
    <source>
        <dbReference type="ARBA" id="ARBA00007166"/>
    </source>
</evidence>
<comment type="caution">
    <text evidence="9">The sequence shown here is derived from an EMBL/GenBank/DDBJ whole genome shotgun (WGS) entry which is preliminary data.</text>
</comment>
<dbReference type="InterPro" id="IPR016089">
    <property type="entry name" value="Chalcone_isomerase_bundle_sf"/>
</dbReference>
<evidence type="ECO:0000256" key="4">
    <source>
        <dbReference type="ARBA" id="ARBA00023241"/>
    </source>
</evidence>
<dbReference type="AlphaFoldDB" id="A0A6A2YZX4"/>
<gene>
    <name evidence="9" type="ORF">F3Y22_tig00111105pilonHSYRG00669</name>
</gene>
<comment type="pathway">
    <text evidence="1">Secondary metabolite biosynthesis; flavonoid biosynthesis.</text>
</comment>
<dbReference type="PANTHER" id="PTHR28039:SF8">
    <property type="entry name" value="CHALCONE--FLAVANONE ISOMERASE 1-RELATED"/>
    <property type="match status" value="1"/>
</dbReference>
<keyword evidence="10" id="KW-1185">Reference proteome</keyword>
<dbReference type="Pfam" id="PF02431">
    <property type="entry name" value="Chalcone"/>
    <property type="match status" value="1"/>
</dbReference>
<sequence length="225" mass="24470">MNCRTMSTSASITELEVQNVNFPPKVKPPGSTNTLFLGGAGDRGLDIHGTFIKITAIGVYLEDKAVDCLADMWKGKNAADLADSVEFFRDIITGDFEKFVHVTTIMPITGQQYSEKAAEQCVAILRSHGTYTDAETKAVEKIMAAFKYETFLPGSSILFTISTRGSLTIGFMKDRLVPENGKAVIENKHLGNAVLESIIGKNGVSPAVKRSLASRLSQLFCENLK</sequence>
<name>A0A6A2YZX4_HIBSY</name>
<dbReference type="InterPro" id="IPR016087">
    <property type="entry name" value="Chalcone_isomerase"/>
</dbReference>
<dbReference type="UniPathway" id="UPA00154"/>
<comment type="catalytic activity">
    <reaction evidence="6">
        <text>a chalcone = a flavanone.</text>
        <dbReference type="EC" id="5.5.1.6"/>
    </reaction>
</comment>
<reference evidence="9" key="1">
    <citation type="submission" date="2019-09" db="EMBL/GenBank/DDBJ databases">
        <title>Draft genome information of white flower Hibiscus syriacus.</title>
        <authorList>
            <person name="Kim Y.-M."/>
        </authorList>
    </citation>
    <scope>NUCLEOTIDE SEQUENCE [LARGE SCALE GENOMIC DNA]</scope>
    <source>
        <strain evidence="9">YM2019G1</strain>
    </source>
</reference>
<dbReference type="Gene3D" id="1.10.890.20">
    <property type="match status" value="1"/>
</dbReference>
<keyword evidence="3 9" id="KW-0413">Isomerase</keyword>
<evidence type="ECO:0000256" key="7">
    <source>
        <dbReference type="RuleBase" id="RU361158"/>
    </source>
</evidence>
<dbReference type="GO" id="GO:0045430">
    <property type="term" value="F:chalcone isomerase activity"/>
    <property type="evidence" value="ECO:0007669"/>
    <property type="project" value="UniProtKB-EC"/>
</dbReference>
<dbReference type="GO" id="GO:0009813">
    <property type="term" value="P:flavonoid biosynthetic process"/>
    <property type="evidence" value="ECO:0007669"/>
    <property type="project" value="UniProtKB-UniPathway"/>
</dbReference>
<evidence type="ECO:0000256" key="3">
    <source>
        <dbReference type="ARBA" id="ARBA00023235"/>
    </source>
</evidence>
<evidence type="ECO:0000256" key="6">
    <source>
        <dbReference type="ARBA" id="ARBA00034056"/>
    </source>
</evidence>
<evidence type="ECO:0000313" key="10">
    <source>
        <dbReference type="Proteomes" id="UP000436088"/>
    </source>
</evidence>
<dbReference type="InterPro" id="IPR016088">
    <property type="entry name" value="Chalcone_isomerase_3-sand"/>
</dbReference>
<evidence type="ECO:0000313" key="9">
    <source>
        <dbReference type="EMBL" id="KAE8684897.1"/>
    </source>
</evidence>